<evidence type="ECO:0000313" key="4">
    <source>
        <dbReference type="Proteomes" id="UP000828390"/>
    </source>
</evidence>
<feature type="compositionally biased region" description="Basic and acidic residues" evidence="1">
    <location>
        <begin position="20"/>
        <end position="29"/>
    </location>
</feature>
<dbReference type="SUPFAM" id="SSF47473">
    <property type="entry name" value="EF-hand"/>
    <property type="match status" value="1"/>
</dbReference>
<feature type="compositionally biased region" description="Low complexity" evidence="1">
    <location>
        <begin position="639"/>
        <end position="650"/>
    </location>
</feature>
<evidence type="ECO:0000256" key="1">
    <source>
        <dbReference type="SAM" id="MobiDB-lite"/>
    </source>
</evidence>
<dbReference type="Gene3D" id="1.10.238.10">
    <property type="entry name" value="EF-hand"/>
    <property type="match status" value="1"/>
</dbReference>
<dbReference type="SMART" id="SM00368">
    <property type="entry name" value="LRR_RI"/>
    <property type="match status" value="6"/>
</dbReference>
<dbReference type="Pfam" id="PF13833">
    <property type="entry name" value="EF-hand_8"/>
    <property type="match status" value="1"/>
</dbReference>
<feature type="compositionally biased region" description="Polar residues" evidence="1">
    <location>
        <begin position="663"/>
        <end position="678"/>
    </location>
</feature>
<dbReference type="GO" id="GO:0005509">
    <property type="term" value="F:calcium ion binding"/>
    <property type="evidence" value="ECO:0007669"/>
    <property type="project" value="InterPro"/>
</dbReference>
<dbReference type="PROSITE" id="PS51450">
    <property type="entry name" value="LRR"/>
    <property type="match status" value="1"/>
</dbReference>
<dbReference type="InterPro" id="IPR001611">
    <property type="entry name" value="Leu-rich_rpt"/>
</dbReference>
<keyword evidence="4" id="KW-1185">Reference proteome</keyword>
<feature type="region of interest" description="Disordered" evidence="1">
    <location>
        <begin position="1"/>
        <end position="29"/>
    </location>
</feature>
<dbReference type="CDD" id="cd00051">
    <property type="entry name" value="EFh"/>
    <property type="match status" value="1"/>
</dbReference>
<name>A0A9D4QSG3_DREPO</name>
<dbReference type="InterPro" id="IPR052394">
    <property type="entry name" value="LRR-containing"/>
</dbReference>
<dbReference type="OrthoDB" id="120976at2759"/>
<feature type="region of interest" description="Disordered" evidence="1">
    <location>
        <begin position="639"/>
        <end position="678"/>
    </location>
</feature>
<feature type="compositionally biased region" description="Basic residues" evidence="1">
    <location>
        <begin position="652"/>
        <end position="662"/>
    </location>
</feature>
<dbReference type="SUPFAM" id="SSF52047">
    <property type="entry name" value="RNI-like"/>
    <property type="match status" value="1"/>
</dbReference>
<feature type="domain" description="EF-hand" evidence="2">
    <location>
        <begin position="519"/>
        <end position="554"/>
    </location>
</feature>
<dbReference type="PROSITE" id="PS50222">
    <property type="entry name" value="EF_HAND_2"/>
    <property type="match status" value="2"/>
</dbReference>
<accession>A0A9D4QSG3</accession>
<reference evidence="3" key="1">
    <citation type="journal article" date="2019" name="bioRxiv">
        <title>The Genome of the Zebra Mussel, Dreissena polymorpha: A Resource for Invasive Species Research.</title>
        <authorList>
            <person name="McCartney M.A."/>
            <person name="Auch B."/>
            <person name="Kono T."/>
            <person name="Mallez S."/>
            <person name="Zhang Y."/>
            <person name="Obille A."/>
            <person name="Becker A."/>
            <person name="Abrahante J.E."/>
            <person name="Garbe J."/>
            <person name="Badalamenti J.P."/>
            <person name="Herman A."/>
            <person name="Mangelson H."/>
            <person name="Liachko I."/>
            <person name="Sullivan S."/>
            <person name="Sone E.D."/>
            <person name="Koren S."/>
            <person name="Silverstein K.A.T."/>
            <person name="Beckman K.B."/>
            <person name="Gohl D.M."/>
        </authorList>
    </citation>
    <scope>NUCLEOTIDE SEQUENCE</scope>
    <source>
        <strain evidence="3">Duluth1</strain>
        <tissue evidence="3">Whole animal</tissue>
    </source>
</reference>
<dbReference type="InterPro" id="IPR032675">
    <property type="entry name" value="LRR_dom_sf"/>
</dbReference>
<dbReference type="InterPro" id="IPR011992">
    <property type="entry name" value="EF-hand-dom_pair"/>
</dbReference>
<sequence>MVVVNPKPWSEMSPDDLENDPARDSPDSDLRMRLISGAFTNMENGERDFFAKQSDLHKLDKLQSTPRTRSAVQTQRMTKGGQTILNHTVPFTYKNSAISSSYISPRQHALTASRVKKSAAELVEYMRNHTMPNMKIKHIAHSSATSFDYDESEELPLEMVKSYIKPKRYVVETEEIYTRACSFMHITASQTYVKQVSSTRAVSMANTSLSNVSVKPIAISLVRDHRIHTLDLSGNDLGPLGTMYIAEMLAVNDTICELNLTSTNPGRDGLEALATRIYFNNTLNVLRLESNALDHTEMTVVVDLIKNAPNLQELYLGHNNLGYEGGKLLATELERNTTLRVLDLQWNHFRRESAMHVCSAIKSNNGLRKLNLSWNGLGKEGCIALAKSLPSNKSLKSLDLTNNRIDVVALPFLLHGLVRNTGLESLHLAKNPMTTEGVKAVVRAITGAEGVAINYLNVEDIPVDKAFTELADKLRDKKFVEIEHGAEMYSAIELRVREHDPHDLNRFDPVMVIIEYMRIDNLRLVDLFQFFDTGGRGLISRENLRDGVATLGLPLTEHHLDLIMEGIDRKRDGYIDLEEFMVAQRDMSKTIIQRTTRAKRKGKEDLGLKELRQILKELVEKRSKKNKEKASIRVKSAALARANSAASNKSMGRGRKRVRTKRASLTVTKPSYSTVTSK</sequence>
<dbReference type="Gene3D" id="3.80.10.10">
    <property type="entry name" value="Ribonuclease Inhibitor"/>
    <property type="match status" value="1"/>
</dbReference>
<proteinExistence type="predicted"/>
<dbReference type="InterPro" id="IPR002048">
    <property type="entry name" value="EF_hand_dom"/>
</dbReference>
<dbReference type="EMBL" id="JAIWYP010000004">
    <property type="protein sequence ID" value="KAH3841936.1"/>
    <property type="molecule type" value="Genomic_DNA"/>
</dbReference>
<protein>
    <recommendedName>
        <fullName evidence="2">EF-hand domain-containing protein</fullName>
    </recommendedName>
</protein>
<dbReference type="Proteomes" id="UP000828390">
    <property type="component" value="Unassembled WGS sequence"/>
</dbReference>
<reference evidence="3" key="2">
    <citation type="submission" date="2020-11" db="EMBL/GenBank/DDBJ databases">
        <authorList>
            <person name="McCartney M.A."/>
            <person name="Auch B."/>
            <person name="Kono T."/>
            <person name="Mallez S."/>
            <person name="Becker A."/>
            <person name="Gohl D.M."/>
            <person name="Silverstein K.A.T."/>
            <person name="Koren S."/>
            <person name="Bechman K.B."/>
            <person name="Herman A."/>
            <person name="Abrahante J.E."/>
            <person name="Garbe J."/>
        </authorList>
    </citation>
    <scope>NUCLEOTIDE SEQUENCE</scope>
    <source>
        <strain evidence="3">Duluth1</strain>
        <tissue evidence="3">Whole animal</tissue>
    </source>
</reference>
<dbReference type="Pfam" id="PF13516">
    <property type="entry name" value="LRR_6"/>
    <property type="match status" value="6"/>
</dbReference>
<feature type="domain" description="EF-hand" evidence="2">
    <location>
        <begin position="555"/>
        <end position="590"/>
    </location>
</feature>
<dbReference type="PANTHER" id="PTHR24114">
    <property type="entry name" value="LEUCINE RICH REPEAT FAMILY PROTEIN"/>
    <property type="match status" value="1"/>
</dbReference>
<gene>
    <name evidence="3" type="ORF">DPMN_115423</name>
</gene>
<organism evidence="3 4">
    <name type="scientific">Dreissena polymorpha</name>
    <name type="common">Zebra mussel</name>
    <name type="synonym">Mytilus polymorpha</name>
    <dbReference type="NCBI Taxonomy" id="45954"/>
    <lineage>
        <taxon>Eukaryota</taxon>
        <taxon>Metazoa</taxon>
        <taxon>Spiralia</taxon>
        <taxon>Lophotrochozoa</taxon>
        <taxon>Mollusca</taxon>
        <taxon>Bivalvia</taxon>
        <taxon>Autobranchia</taxon>
        <taxon>Heteroconchia</taxon>
        <taxon>Euheterodonta</taxon>
        <taxon>Imparidentia</taxon>
        <taxon>Neoheterodontei</taxon>
        <taxon>Myida</taxon>
        <taxon>Dreissenoidea</taxon>
        <taxon>Dreissenidae</taxon>
        <taxon>Dreissena</taxon>
    </lineage>
</organism>
<comment type="caution">
    <text evidence="3">The sequence shown here is derived from an EMBL/GenBank/DDBJ whole genome shotgun (WGS) entry which is preliminary data.</text>
</comment>
<dbReference type="PANTHER" id="PTHR24114:SF2">
    <property type="entry name" value="F-BOX DOMAIN-CONTAINING PROTEIN-RELATED"/>
    <property type="match status" value="1"/>
</dbReference>
<evidence type="ECO:0000259" key="2">
    <source>
        <dbReference type="PROSITE" id="PS50222"/>
    </source>
</evidence>
<dbReference type="AlphaFoldDB" id="A0A9D4QSG3"/>
<evidence type="ECO:0000313" key="3">
    <source>
        <dbReference type="EMBL" id="KAH3841936.1"/>
    </source>
</evidence>
<dbReference type="SMART" id="SM00054">
    <property type="entry name" value="EFh"/>
    <property type="match status" value="2"/>
</dbReference>